<dbReference type="EMBL" id="JBCHKQ010000002">
    <property type="protein sequence ID" value="MEM5948003.1"/>
    <property type="molecule type" value="Genomic_DNA"/>
</dbReference>
<sequence length="215" mass="24331">MKLKNKILLFFWFVGFVVSCSGSPPGILKVDMSLLYTLEPLKGYQKSSILFSVAVDDKDGIGDIEKIIISSDDNGLYWEIKGDTWKNIQHEGMQWISFNILPPYGISIPAGKYKIIVRDYAGREDETSYTIKEHPRLFKKTAFPSIKLSDLNIQSLSDKAIMILGYSTEGRMIVSRTLDPGGSLAKDSFDTNIAYIFAVYEGEDYRLMTGPYYLF</sequence>
<reference evidence="1 2" key="1">
    <citation type="submission" date="2024-03" db="EMBL/GenBank/DDBJ databases">
        <title>Ignisphaera cupida sp. nov., a hyperthermophilic hydrolytic archaeon from a hot spring of Kamchatka, and proposal of Ignisphaeraceae fam. nov.</title>
        <authorList>
            <person name="Podosokorskaya O.A."/>
            <person name="Elcheninov A.G."/>
            <person name="Maltseva A.I."/>
            <person name="Zayulina K.S."/>
            <person name="Novikov A."/>
            <person name="Merkel A.Y."/>
        </authorList>
    </citation>
    <scope>NUCLEOTIDE SEQUENCE [LARGE SCALE GENOMIC DNA]</scope>
    <source>
        <strain evidence="1 2">38H-sp</strain>
    </source>
</reference>
<gene>
    <name evidence="1" type="ORF">WKV44_05565</name>
</gene>
<protein>
    <submittedName>
        <fullName evidence="1">Uncharacterized protein</fullName>
    </submittedName>
</protein>
<keyword evidence="2" id="KW-1185">Reference proteome</keyword>
<organism evidence="1 2">
    <name type="scientific">Rarispira pelagica</name>
    <dbReference type="NCBI Taxonomy" id="3141764"/>
    <lineage>
        <taxon>Bacteria</taxon>
        <taxon>Pseudomonadati</taxon>
        <taxon>Spirochaetota</taxon>
        <taxon>Spirochaetia</taxon>
        <taxon>Winmispirales</taxon>
        <taxon>Winmispiraceae</taxon>
        <taxon>Rarispira</taxon>
    </lineage>
</organism>
<evidence type="ECO:0000313" key="1">
    <source>
        <dbReference type="EMBL" id="MEM5948003.1"/>
    </source>
</evidence>
<evidence type="ECO:0000313" key="2">
    <source>
        <dbReference type="Proteomes" id="UP001466331"/>
    </source>
</evidence>
<proteinExistence type="predicted"/>
<dbReference type="RefSeq" id="WP_420069449.1">
    <property type="nucleotide sequence ID" value="NZ_JBCHKQ010000002.1"/>
</dbReference>
<dbReference type="Proteomes" id="UP001466331">
    <property type="component" value="Unassembled WGS sequence"/>
</dbReference>
<dbReference type="PROSITE" id="PS51257">
    <property type="entry name" value="PROKAR_LIPOPROTEIN"/>
    <property type="match status" value="1"/>
</dbReference>
<comment type="caution">
    <text evidence="1">The sequence shown here is derived from an EMBL/GenBank/DDBJ whole genome shotgun (WGS) entry which is preliminary data.</text>
</comment>
<name>A0ABU9UBH7_9SPIR</name>
<accession>A0ABU9UBH7</accession>